<feature type="compositionally biased region" description="Basic residues" evidence="1">
    <location>
        <begin position="191"/>
        <end position="200"/>
    </location>
</feature>
<feature type="compositionally biased region" description="Basic and acidic residues" evidence="1">
    <location>
        <begin position="220"/>
        <end position="258"/>
    </location>
</feature>
<proteinExistence type="predicted"/>
<accession>A0A7J6UWG6</accession>
<reference evidence="2 3" key="1">
    <citation type="submission" date="2020-06" db="EMBL/GenBank/DDBJ databases">
        <title>Transcriptomic and genomic resources for Thalictrum thalictroides and T. hernandezii: Facilitating candidate gene discovery in an emerging model plant lineage.</title>
        <authorList>
            <person name="Arias T."/>
            <person name="Riano-Pachon D.M."/>
            <person name="Di Stilio V.S."/>
        </authorList>
    </citation>
    <scope>NUCLEOTIDE SEQUENCE [LARGE SCALE GENOMIC DNA]</scope>
    <source>
        <strain evidence="3">cv. WT478/WT964</strain>
        <tissue evidence="2">Leaves</tissue>
    </source>
</reference>
<dbReference type="EMBL" id="JABWDY010042009">
    <property type="protein sequence ID" value="KAF5176964.1"/>
    <property type="molecule type" value="Genomic_DNA"/>
</dbReference>
<name>A0A7J6UWG6_THATH</name>
<dbReference type="Proteomes" id="UP000554482">
    <property type="component" value="Unassembled WGS sequence"/>
</dbReference>
<sequence>MDRSAEAEEVDLEVVEIKNNSMPDSERKTSRRRFVQSTLFPHLSRENDKLNNNGEQKQGGEEENNDDEEYENQNNSKRKRKGGATPKPKHKCTSSAKTPIHGQEGLSESIETKDSLHSSGLQIDLTNASAKADELAVVNGHSPDSEQKTRKRFIQSALFPPRSQENGEGQSTCKNKDNEDDEYCGSQSNGIRKRKAKGKFKCTPPVKAPTNSQEALLGNEESKNDKKLQQKQQKDKKGADSPEGRNKPCIDLESEPCKRSPRMLKRGRSDASPPKDPTPSKLKTTPNKLKATPSKLKATPSKRKGSHCKRLMSECKSKDMDLQSEHATETVFDLRLEAKIAAE</sequence>
<protein>
    <submittedName>
        <fullName evidence="2">Uncharacterized protein</fullName>
    </submittedName>
</protein>
<feature type="region of interest" description="Disordered" evidence="1">
    <location>
        <begin position="1"/>
        <end position="118"/>
    </location>
</feature>
<feature type="compositionally biased region" description="Acidic residues" evidence="1">
    <location>
        <begin position="61"/>
        <end position="71"/>
    </location>
</feature>
<dbReference type="AlphaFoldDB" id="A0A7J6UWG6"/>
<feature type="non-terminal residue" evidence="2">
    <location>
        <position position="1"/>
    </location>
</feature>
<feature type="compositionally biased region" description="Basic residues" evidence="1">
    <location>
        <begin position="300"/>
        <end position="309"/>
    </location>
</feature>
<evidence type="ECO:0000313" key="3">
    <source>
        <dbReference type="Proteomes" id="UP000554482"/>
    </source>
</evidence>
<organism evidence="2 3">
    <name type="scientific">Thalictrum thalictroides</name>
    <name type="common">Rue-anemone</name>
    <name type="synonym">Anemone thalictroides</name>
    <dbReference type="NCBI Taxonomy" id="46969"/>
    <lineage>
        <taxon>Eukaryota</taxon>
        <taxon>Viridiplantae</taxon>
        <taxon>Streptophyta</taxon>
        <taxon>Embryophyta</taxon>
        <taxon>Tracheophyta</taxon>
        <taxon>Spermatophyta</taxon>
        <taxon>Magnoliopsida</taxon>
        <taxon>Ranunculales</taxon>
        <taxon>Ranunculaceae</taxon>
        <taxon>Thalictroideae</taxon>
        <taxon>Thalictrum</taxon>
    </lineage>
</organism>
<comment type="caution">
    <text evidence="2">The sequence shown here is derived from an EMBL/GenBank/DDBJ whole genome shotgun (WGS) entry which is preliminary data.</text>
</comment>
<feature type="compositionally biased region" description="Basic residues" evidence="1">
    <location>
        <begin position="76"/>
        <end position="92"/>
    </location>
</feature>
<feature type="region of interest" description="Disordered" evidence="1">
    <location>
        <begin position="136"/>
        <end position="309"/>
    </location>
</feature>
<keyword evidence="3" id="KW-1185">Reference proteome</keyword>
<evidence type="ECO:0000313" key="2">
    <source>
        <dbReference type="EMBL" id="KAF5176964.1"/>
    </source>
</evidence>
<gene>
    <name evidence="2" type="ORF">FRX31_033449</name>
</gene>
<evidence type="ECO:0000256" key="1">
    <source>
        <dbReference type="SAM" id="MobiDB-lite"/>
    </source>
</evidence>
<feature type="compositionally biased region" description="Polar residues" evidence="1">
    <location>
        <begin position="163"/>
        <end position="173"/>
    </location>
</feature>